<dbReference type="AlphaFoldDB" id="A0A380S825"/>
<dbReference type="Gene3D" id="3.40.50.1980">
    <property type="entry name" value="Nitrogenase molybdenum iron protein domain"/>
    <property type="match status" value="1"/>
</dbReference>
<evidence type="ECO:0000259" key="1">
    <source>
        <dbReference type="Pfam" id="PF00148"/>
    </source>
</evidence>
<organism evidence="2 3">
    <name type="scientific">Fibrobacter succinogenes</name>
    <name type="common">Bacteroides succinogenes</name>
    <dbReference type="NCBI Taxonomy" id="833"/>
    <lineage>
        <taxon>Bacteria</taxon>
        <taxon>Pseudomonadati</taxon>
        <taxon>Fibrobacterota</taxon>
        <taxon>Fibrobacteria</taxon>
        <taxon>Fibrobacterales</taxon>
        <taxon>Fibrobacteraceae</taxon>
        <taxon>Fibrobacter</taxon>
    </lineage>
</organism>
<dbReference type="PANTHER" id="PTHR42956">
    <property type="entry name" value="NITROGENASE IRON-MOLYBDENUM COFACTOR BIOSYNTHESIS PROTEIN NIFE"/>
    <property type="match status" value="1"/>
</dbReference>
<evidence type="ECO:0000313" key="3">
    <source>
        <dbReference type="Proteomes" id="UP000255423"/>
    </source>
</evidence>
<evidence type="ECO:0000313" key="2">
    <source>
        <dbReference type="EMBL" id="SUQ24878.1"/>
    </source>
</evidence>
<protein>
    <submittedName>
        <fullName evidence="2">Nitrogenase molybdenum-iron protein alpha chain</fullName>
    </submittedName>
</protein>
<dbReference type="GO" id="GO:0016491">
    <property type="term" value="F:oxidoreductase activity"/>
    <property type="evidence" value="ECO:0007669"/>
    <property type="project" value="InterPro"/>
</dbReference>
<dbReference type="RefSeq" id="WP_088641635.1">
    <property type="nucleotide sequence ID" value="NZ_CACZHM010000036.1"/>
</dbReference>
<sequence>MASTNINLNMTSVENREYRLGTIIGWDGKASDLIKESAYDERSAKKHGGCASKGAGCKLCELHSPLNQETMCSNAIVQCQVGNLTDCALIDHSPIGCSGENSKFNLSMHVGLKRRGKPLQNTLNISTNLKEQDMVFGASEKLRQTIRDAKERFNPKAIFIGMACATAIIGEDIDSIAEEMEPEVGVPIIPLHCEGFRSKHWSTGFDIAFHGVLRQIVNRHPTKKQNDLLNIVALWGTDYFSEMLAPLGLRVNYLLDTASFDEIRQASEAVATATFCDTLGGYMATALEESFGVPQIDAPQPYGIKGTDEWLRAIAKVVGKEKEAEEYIESEHKRIAPKLAELREFFKGKNGIVMTGSAYAHGLISVLSELGIGHDAALVFHHDPIYDGAGKHQDTLKELVETYGDIPHYTVSKTRAFQLPQLLKRAKTDFLLIRHPGLASVAGHLGFPTLTMGDEHIPVGYQGILRIGEMLKGVLSRTKFNQVLKRNVKLPYSDWWLAQDDPFYLTHHPEALNDLPEPRNLKFSKGKESNSENA</sequence>
<dbReference type="Gene3D" id="3.40.50.12380">
    <property type="entry name" value="Nitrogenase MoFe cofactor biosynthesis protein NifE, C-terminal"/>
    <property type="match status" value="1"/>
</dbReference>
<proteinExistence type="predicted"/>
<gene>
    <name evidence="2" type="ORF">SAMN05661053_2292</name>
</gene>
<accession>A0A380S825</accession>
<dbReference type="EMBL" id="UHJL01000003">
    <property type="protein sequence ID" value="SUQ24878.1"/>
    <property type="molecule type" value="Genomic_DNA"/>
</dbReference>
<dbReference type="InterPro" id="IPR000510">
    <property type="entry name" value="Nase/OxRdtase_comp1"/>
</dbReference>
<dbReference type="InterPro" id="IPR049939">
    <property type="entry name" value="NifE-like"/>
</dbReference>
<dbReference type="PANTHER" id="PTHR42956:SF1">
    <property type="entry name" value="NITROGENASE IRON-MOLYBDENUM COFACTOR BIOSYNTHESIS PROTEIN NIFE"/>
    <property type="match status" value="1"/>
</dbReference>
<dbReference type="Pfam" id="PF00148">
    <property type="entry name" value="Oxidored_nitro"/>
    <property type="match status" value="1"/>
</dbReference>
<dbReference type="SUPFAM" id="SSF53807">
    <property type="entry name" value="Helical backbone' metal receptor"/>
    <property type="match status" value="1"/>
</dbReference>
<dbReference type="Proteomes" id="UP000255423">
    <property type="component" value="Unassembled WGS sequence"/>
</dbReference>
<name>A0A380S825_FIBSU</name>
<reference evidence="2 3" key="1">
    <citation type="submission" date="2017-08" db="EMBL/GenBank/DDBJ databases">
        <authorList>
            <person name="de Groot N.N."/>
        </authorList>
    </citation>
    <scope>NUCLEOTIDE SEQUENCE [LARGE SCALE GENOMIC DNA]</scope>
    <source>
        <strain evidence="2 3">HM2</strain>
    </source>
</reference>
<feature type="domain" description="Nitrogenase/oxidoreductase component 1" evidence="1">
    <location>
        <begin position="76"/>
        <end position="472"/>
    </location>
</feature>